<feature type="non-terminal residue" evidence="1">
    <location>
        <position position="199"/>
    </location>
</feature>
<dbReference type="InterPro" id="IPR006311">
    <property type="entry name" value="TAT_signal"/>
</dbReference>
<dbReference type="EMBL" id="JBEPCU010001173">
    <property type="protein sequence ID" value="MER6982883.1"/>
    <property type="molecule type" value="Genomic_DNA"/>
</dbReference>
<dbReference type="Pfam" id="PF07485">
    <property type="entry name" value="DUF1529"/>
    <property type="match status" value="1"/>
</dbReference>
<name>A0ABV1WFB7_9ACTN</name>
<dbReference type="Proteomes" id="UP001458415">
    <property type="component" value="Unassembled WGS sequence"/>
</dbReference>
<dbReference type="PROSITE" id="PS51318">
    <property type="entry name" value="TAT"/>
    <property type="match status" value="1"/>
</dbReference>
<organism evidence="1 2">
    <name type="scientific">Streptomyces carpinensis</name>
    <dbReference type="NCBI Taxonomy" id="66369"/>
    <lineage>
        <taxon>Bacteria</taxon>
        <taxon>Bacillati</taxon>
        <taxon>Actinomycetota</taxon>
        <taxon>Actinomycetes</taxon>
        <taxon>Kitasatosporales</taxon>
        <taxon>Streptomycetaceae</taxon>
        <taxon>Streptomyces</taxon>
    </lineage>
</organism>
<keyword evidence="2" id="KW-1185">Reference proteome</keyword>
<accession>A0ABV1WFB7</accession>
<proteinExistence type="predicted"/>
<comment type="caution">
    <text evidence="1">The sequence shown here is derived from an EMBL/GenBank/DDBJ whole genome shotgun (WGS) entry which is preliminary data.</text>
</comment>
<sequence>MADDRQQNTHSRLTAPRRRVLAVAALTPVLTGAPAAAGAVPARRAPRALVQPVMTRLADWTDVGRALGRLGDMKRFMYHTGLPRRDLRVFSHGVRIKPALALGTHVSFVRYADHSTLLMGDVVVTEHELQEFIDVLHKHGIMLTAIHKHLLAHEPNVWWIHVHAHGHDPVAVAEGLRAAFDRTGTPPAVPVQAARPGAL</sequence>
<evidence type="ECO:0000313" key="2">
    <source>
        <dbReference type="Proteomes" id="UP001458415"/>
    </source>
</evidence>
<evidence type="ECO:0000313" key="1">
    <source>
        <dbReference type="EMBL" id="MER6982883.1"/>
    </source>
</evidence>
<protein>
    <submittedName>
        <fullName evidence="1">DUF1259 domain-containing protein</fullName>
    </submittedName>
</protein>
<dbReference type="InterPro" id="IPR011094">
    <property type="entry name" value="Uncharacterised_LppY/LpqO"/>
</dbReference>
<gene>
    <name evidence="1" type="ORF">ABT317_39460</name>
</gene>
<reference evidence="1 2" key="1">
    <citation type="submission" date="2024-06" db="EMBL/GenBank/DDBJ databases">
        <title>The Natural Products Discovery Center: Release of the First 8490 Sequenced Strains for Exploring Actinobacteria Biosynthetic Diversity.</title>
        <authorList>
            <person name="Kalkreuter E."/>
            <person name="Kautsar S.A."/>
            <person name="Yang D."/>
            <person name="Bader C.D."/>
            <person name="Teijaro C.N."/>
            <person name="Fluegel L."/>
            <person name="Davis C.M."/>
            <person name="Simpson J.R."/>
            <person name="Lauterbach L."/>
            <person name="Steele A.D."/>
            <person name="Gui C."/>
            <person name="Meng S."/>
            <person name="Li G."/>
            <person name="Viehrig K."/>
            <person name="Ye F."/>
            <person name="Su P."/>
            <person name="Kiefer A.F."/>
            <person name="Nichols A."/>
            <person name="Cepeda A.J."/>
            <person name="Yan W."/>
            <person name="Fan B."/>
            <person name="Jiang Y."/>
            <person name="Adhikari A."/>
            <person name="Zheng C.-J."/>
            <person name="Schuster L."/>
            <person name="Cowan T.M."/>
            <person name="Smanski M.J."/>
            <person name="Chevrette M.G."/>
            <person name="De Carvalho L.P.S."/>
            <person name="Shen B."/>
        </authorList>
    </citation>
    <scope>NUCLEOTIDE SEQUENCE [LARGE SCALE GENOMIC DNA]</scope>
    <source>
        <strain evidence="1 2">NPDC000634</strain>
    </source>
</reference>